<name>A0ABV0JE69_9CYAN</name>
<reference evidence="1 2" key="1">
    <citation type="submission" date="2022-04" db="EMBL/GenBank/DDBJ databases">
        <title>Positive selection, recombination, and allopatry shape intraspecific diversity of widespread and dominant cyanobacteria.</title>
        <authorList>
            <person name="Wei J."/>
            <person name="Shu W."/>
            <person name="Hu C."/>
        </authorList>
    </citation>
    <scope>NUCLEOTIDE SEQUENCE [LARGE SCALE GENOMIC DNA]</scope>
    <source>
        <strain evidence="1 2">GB2-A4</strain>
    </source>
</reference>
<dbReference type="EMBL" id="JAMPKM010000014">
    <property type="protein sequence ID" value="MEP0819336.1"/>
    <property type="molecule type" value="Genomic_DNA"/>
</dbReference>
<dbReference type="RefSeq" id="WP_190439949.1">
    <property type="nucleotide sequence ID" value="NZ_JAMPKM010000014.1"/>
</dbReference>
<organism evidence="1 2">
    <name type="scientific">Trichocoleus desertorum GB2-A4</name>
    <dbReference type="NCBI Taxonomy" id="2933944"/>
    <lineage>
        <taxon>Bacteria</taxon>
        <taxon>Bacillati</taxon>
        <taxon>Cyanobacteriota</taxon>
        <taxon>Cyanophyceae</taxon>
        <taxon>Leptolyngbyales</taxon>
        <taxon>Trichocoleusaceae</taxon>
        <taxon>Trichocoleus</taxon>
    </lineage>
</organism>
<gene>
    <name evidence="1" type="ORF">NC998_19735</name>
</gene>
<keyword evidence="2" id="KW-1185">Reference proteome</keyword>
<comment type="caution">
    <text evidence="1">The sequence shown here is derived from an EMBL/GenBank/DDBJ whole genome shotgun (WGS) entry which is preliminary data.</text>
</comment>
<evidence type="ECO:0000313" key="2">
    <source>
        <dbReference type="Proteomes" id="UP001464891"/>
    </source>
</evidence>
<evidence type="ECO:0008006" key="3">
    <source>
        <dbReference type="Google" id="ProtNLM"/>
    </source>
</evidence>
<accession>A0ABV0JE69</accession>
<evidence type="ECO:0000313" key="1">
    <source>
        <dbReference type="EMBL" id="MEP0819336.1"/>
    </source>
</evidence>
<dbReference type="Proteomes" id="UP001464891">
    <property type="component" value="Unassembled WGS sequence"/>
</dbReference>
<protein>
    <recommendedName>
        <fullName evidence="3">NurA domain-containing protein</fullName>
    </recommendedName>
</protein>
<sequence length="413" mass="46482">MRFDLYLQAEFQEQLDAIVGDMQLWQGQISPCEGEEALLRKCIQCFSHTTQREALLVAGVDGSGDFPMLSYADSFVYMSVAQATVYAADFAYGLRELEDPLGRSLGISWLPEHNERGPVAFEKALERAAGLMSLGWSLMDVIQESDYRQLKAQETGKKSIGKPGKLFEDLIRPHASDTGNVAIQLRSTAEMGAAFRLLVGNQPLNYLLMDTTFALPLVTNPKNSLFYEHLKRLCCVKARGQDIGFFTLSKSHGLPGMEFLERIAAELQGLVKGDVAEHWYLRVPEPDQDQWALSMAQGRRLPPPGAVSYLVRFHKNTPVMRLDMDRAYWKTFIKGSNDSETQRNESRVFEDLDYASHDQRAFGYPYPIKAAHDRASLTQTERLTYRKQLIAKAIAGGMNPNLFRDPSMATGHR</sequence>
<proteinExistence type="predicted"/>